<feature type="transmembrane region" description="Helical" evidence="9">
    <location>
        <begin position="112"/>
        <end position="134"/>
    </location>
</feature>
<evidence type="ECO:0000256" key="5">
    <source>
        <dbReference type="ARBA" id="ARBA00023136"/>
    </source>
</evidence>
<dbReference type="GO" id="GO:0007204">
    <property type="term" value="P:positive regulation of cytosolic calcium ion concentration"/>
    <property type="evidence" value="ECO:0007669"/>
    <property type="project" value="TreeGrafter"/>
</dbReference>
<evidence type="ECO:0000256" key="3">
    <source>
        <dbReference type="ARBA" id="ARBA00022989"/>
    </source>
</evidence>
<accession>A0A6J2RD04</accession>
<evidence type="ECO:0000256" key="2">
    <source>
        <dbReference type="ARBA" id="ARBA00022692"/>
    </source>
</evidence>
<evidence type="ECO:0000313" key="14">
    <source>
        <dbReference type="RefSeq" id="XP_029307323.1"/>
    </source>
</evidence>
<evidence type="ECO:0000256" key="9">
    <source>
        <dbReference type="SAM" id="Phobius"/>
    </source>
</evidence>
<dbReference type="PANTHER" id="PTHR10489">
    <property type="entry name" value="CELL ADHESION MOLECULE"/>
    <property type="match status" value="1"/>
</dbReference>
<dbReference type="GeneID" id="115021205"/>
<feature type="compositionally biased region" description="Polar residues" evidence="8">
    <location>
        <begin position="356"/>
        <end position="369"/>
    </location>
</feature>
<evidence type="ECO:0000256" key="1">
    <source>
        <dbReference type="ARBA" id="ARBA00004370"/>
    </source>
</evidence>
<dbReference type="GeneTree" id="ENSGT01050000244848"/>
<keyword evidence="6" id="KW-0675">Receptor</keyword>
<dbReference type="GO" id="GO:0060326">
    <property type="term" value="P:cell chemotaxis"/>
    <property type="evidence" value="ECO:0007669"/>
    <property type="project" value="TreeGrafter"/>
</dbReference>
<dbReference type="GO" id="GO:0019722">
    <property type="term" value="P:calcium-mediated signaling"/>
    <property type="evidence" value="ECO:0007669"/>
    <property type="project" value="TreeGrafter"/>
</dbReference>
<evidence type="ECO:0000256" key="4">
    <source>
        <dbReference type="ARBA" id="ARBA00023040"/>
    </source>
</evidence>
<dbReference type="InterPro" id="IPR050119">
    <property type="entry name" value="CCR1-9-like"/>
</dbReference>
<proteinExistence type="predicted"/>
<keyword evidence="3 9" id="KW-1133">Transmembrane helix</keyword>
<evidence type="ECO:0000256" key="7">
    <source>
        <dbReference type="ARBA" id="ARBA00023224"/>
    </source>
</evidence>
<dbReference type="KEGG" id="cgob:115021205"/>
<keyword evidence="2 9" id="KW-0812">Transmembrane</keyword>
<evidence type="ECO:0000256" key="8">
    <source>
        <dbReference type="SAM" id="MobiDB-lite"/>
    </source>
</evidence>
<dbReference type="GO" id="GO:0019957">
    <property type="term" value="F:C-C chemokine binding"/>
    <property type="evidence" value="ECO:0007669"/>
    <property type="project" value="TreeGrafter"/>
</dbReference>
<dbReference type="Proteomes" id="UP000504630">
    <property type="component" value="Chromosome 16"/>
</dbReference>
<dbReference type="OrthoDB" id="9818824at2759"/>
<sequence length="369" mass="41167">MNMEVDLDGLFHQNDTFDYDNYEYKDDFETSAIEGVSIPVLYSVALVIGLLGNGLLLAVLAQKRRNWSISDTFILHLSVADLLLLGMLPFWAAQATQSGWCFGSFLCKISGAVFNINFYCGIFLLVCISLDCYLSLVPTTQLYSQKKPRLAHISCLSVWLGCLILTIPDCVFLVAHRDHAQAKTLCVHCYSQSLIYWERVSRLLYHTLGFLLPAAALIICCSCILLRLQRCSESLQKKRAAMVVLPLVAVFLLCWTPYNITLIVETFRSSSKGTDNVVCSNPERSLKKALKVTSALGCIHACLRPLLYLGLCGNFRKRTLAMLRRATDVSKSSLWELGVGEEALPDPNQDAEELKSMTSVEHQVQSSQC</sequence>
<dbReference type="GO" id="GO:0009897">
    <property type="term" value="C:external side of plasma membrane"/>
    <property type="evidence" value="ECO:0007669"/>
    <property type="project" value="TreeGrafter"/>
</dbReference>
<feature type="transmembrane region" description="Helical" evidence="9">
    <location>
        <begin position="203"/>
        <end position="228"/>
    </location>
</feature>
<dbReference type="SUPFAM" id="SSF81321">
    <property type="entry name" value="Family A G protein-coupled receptor-like"/>
    <property type="match status" value="1"/>
</dbReference>
<dbReference type="RefSeq" id="XP_029307323.1">
    <property type="nucleotide sequence ID" value="XM_029451463.1"/>
</dbReference>
<feature type="domain" description="G-protein coupled receptors family 1 profile" evidence="10">
    <location>
        <begin position="52"/>
        <end position="308"/>
    </location>
</feature>
<dbReference type="PROSITE" id="PS50262">
    <property type="entry name" value="G_PROTEIN_RECEP_F1_2"/>
    <property type="match status" value="1"/>
</dbReference>
<dbReference type="RefSeq" id="XP_029307322.1">
    <property type="nucleotide sequence ID" value="XM_029451462.1"/>
</dbReference>
<dbReference type="PANTHER" id="PTHR10489:SF671">
    <property type="entry name" value="C-X-C CHEMOKINE RECEPTOR TYPE 3"/>
    <property type="match status" value="1"/>
</dbReference>
<evidence type="ECO:0000256" key="6">
    <source>
        <dbReference type="ARBA" id="ARBA00023170"/>
    </source>
</evidence>
<feature type="transmembrane region" description="Helical" evidence="9">
    <location>
        <begin position="73"/>
        <end position="92"/>
    </location>
</feature>
<evidence type="ECO:0000313" key="11">
    <source>
        <dbReference type="Proteomes" id="UP000504630"/>
    </source>
</evidence>
<feature type="transmembrane region" description="Helical" evidence="9">
    <location>
        <begin position="40"/>
        <end position="61"/>
    </location>
</feature>
<feature type="region of interest" description="Disordered" evidence="8">
    <location>
        <begin position="342"/>
        <end position="369"/>
    </location>
</feature>
<evidence type="ECO:0000313" key="12">
    <source>
        <dbReference type="RefSeq" id="XP_029307321.1"/>
    </source>
</evidence>
<dbReference type="Pfam" id="PF00001">
    <property type="entry name" value="7tm_1"/>
    <property type="match status" value="1"/>
</dbReference>
<dbReference type="AlphaFoldDB" id="A0A6J2RD04"/>
<dbReference type="PRINTS" id="PR00237">
    <property type="entry name" value="GPCRRHODOPSN"/>
</dbReference>
<gene>
    <name evidence="12 13 14" type="primary">LOC115021205</name>
</gene>
<comment type="subcellular location">
    <subcellularLocation>
        <location evidence="1">Membrane</location>
    </subcellularLocation>
</comment>
<feature type="transmembrane region" description="Helical" evidence="9">
    <location>
        <begin position="240"/>
        <end position="258"/>
    </location>
</feature>
<dbReference type="InterPro" id="IPR017452">
    <property type="entry name" value="GPCR_Rhodpsn_7TM"/>
</dbReference>
<dbReference type="Gene3D" id="1.20.1070.10">
    <property type="entry name" value="Rhodopsin 7-helix transmembrane proteins"/>
    <property type="match status" value="1"/>
</dbReference>
<dbReference type="GO" id="GO:0006955">
    <property type="term" value="P:immune response"/>
    <property type="evidence" value="ECO:0007669"/>
    <property type="project" value="TreeGrafter"/>
</dbReference>
<dbReference type="RefSeq" id="XP_029307321.1">
    <property type="nucleotide sequence ID" value="XM_029451461.1"/>
</dbReference>
<reference evidence="12 13" key="1">
    <citation type="submission" date="2025-04" db="UniProtKB">
        <authorList>
            <consortium name="RefSeq"/>
        </authorList>
    </citation>
    <scope>IDENTIFICATION</scope>
</reference>
<protein>
    <submittedName>
        <fullName evidence="12 13">C-X-C chemokine receptor type 3-like</fullName>
    </submittedName>
</protein>
<dbReference type="InterPro" id="IPR000276">
    <property type="entry name" value="GPCR_Rhodpsn"/>
</dbReference>
<feature type="transmembrane region" description="Helical" evidence="9">
    <location>
        <begin position="155"/>
        <end position="175"/>
    </location>
</feature>
<keyword evidence="5 9" id="KW-0472">Membrane</keyword>
<feature type="transmembrane region" description="Helical" evidence="9">
    <location>
        <begin position="292"/>
        <end position="315"/>
    </location>
</feature>
<dbReference type="GO" id="GO:0016493">
    <property type="term" value="F:C-C chemokine receptor activity"/>
    <property type="evidence" value="ECO:0007669"/>
    <property type="project" value="TreeGrafter"/>
</dbReference>
<organism evidence="11 13">
    <name type="scientific">Cottoperca gobio</name>
    <name type="common">Frogmouth</name>
    <name type="synonym">Aphritis gobio</name>
    <dbReference type="NCBI Taxonomy" id="56716"/>
    <lineage>
        <taxon>Eukaryota</taxon>
        <taxon>Metazoa</taxon>
        <taxon>Chordata</taxon>
        <taxon>Craniata</taxon>
        <taxon>Vertebrata</taxon>
        <taxon>Euteleostomi</taxon>
        <taxon>Actinopterygii</taxon>
        <taxon>Neopterygii</taxon>
        <taxon>Teleostei</taxon>
        <taxon>Neoteleostei</taxon>
        <taxon>Acanthomorphata</taxon>
        <taxon>Eupercaria</taxon>
        <taxon>Perciformes</taxon>
        <taxon>Notothenioidei</taxon>
        <taxon>Bovichtidae</taxon>
        <taxon>Cottoperca</taxon>
    </lineage>
</organism>
<name>A0A6J2RD04_COTGO</name>
<evidence type="ECO:0000313" key="13">
    <source>
        <dbReference type="RefSeq" id="XP_029307322.1"/>
    </source>
</evidence>
<keyword evidence="4" id="KW-0297">G-protein coupled receptor</keyword>
<evidence type="ECO:0000259" key="10">
    <source>
        <dbReference type="PROSITE" id="PS50262"/>
    </source>
</evidence>
<keyword evidence="7" id="KW-0807">Transducer</keyword>
<keyword evidence="11" id="KW-1185">Reference proteome</keyword>